<proteinExistence type="predicted"/>
<accession>A0A0C9MN81</accession>
<evidence type="ECO:0000313" key="2">
    <source>
        <dbReference type="EMBL" id="GAN08934.1"/>
    </source>
</evidence>
<gene>
    <name evidence="2" type="ORF">MAM1_0233c08454</name>
</gene>
<dbReference type="AlphaFoldDB" id="A0A0C9MN81"/>
<organism evidence="2">
    <name type="scientific">Mucor ambiguus</name>
    <dbReference type="NCBI Taxonomy" id="91626"/>
    <lineage>
        <taxon>Eukaryota</taxon>
        <taxon>Fungi</taxon>
        <taxon>Fungi incertae sedis</taxon>
        <taxon>Mucoromycota</taxon>
        <taxon>Mucoromycotina</taxon>
        <taxon>Mucoromycetes</taxon>
        <taxon>Mucorales</taxon>
        <taxon>Mucorineae</taxon>
        <taxon>Mucoraceae</taxon>
        <taxon>Mucor</taxon>
    </lineage>
</organism>
<reference evidence="2" key="1">
    <citation type="submission" date="2014-09" db="EMBL/GenBank/DDBJ databases">
        <title>Draft genome sequence of an oleaginous Mucoromycotina fungus Mucor ambiguus NBRC6742.</title>
        <authorList>
            <person name="Takeda I."/>
            <person name="Yamane N."/>
            <person name="Morita T."/>
            <person name="Tamano K."/>
            <person name="Machida M."/>
            <person name="Baker S."/>
            <person name="Koike H."/>
        </authorList>
    </citation>
    <scope>NUCLEOTIDE SEQUENCE</scope>
    <source>
        <strain evidence="2">NBRC 6742</strain>
    </source>
</reference>
<feature type="region of interest" description="Disordered" evidence="1">
    <location>
        <begin position="72"/>
        <end position="120"/>
    </location>
</feature>
<name>A0A0C9MN81_9FUNG</name>
<dbReference type="EMBL" id="DF836522">
    <property type="protein sequence ID" value="GAN08934.1"/>
    <property type="molecule type" value="Genomic_DNA"/>
</dbReference>
<dbReference type="Proteomes" id="UP000053815">
    <property type="component" value="Unassembled WGS sequence"/>
</dbReference>
<evidence type="ECO:0000256" key="1">
    <source>
        <dbReference type="SAM" id="MobiDB-lite"/>
    </source>
</evidence>
<feature type="compositionally biased region" description="Acidic residues" evidence="1">
    <location>
        <begin position="84"/>
        <end position="120"/>
    </location>
</feature>
<keyword evidence="3" id="KW-1185">Reference proteome</keyword>
<dbReference type="OrthoDB" id="2355444at2759"/>
<protein>
    <submittedName>
        <fullName evidence="2">Uncharacterized protein</fullName>
    </submittedName>
</protein>
<sequence length="261" mass="30607">MNFAPPVIRLNDLISGTVVTMDEWIKNEIYRLQHNIKPRHFENYSELAEMLHEDPGRFQHHYHHHLPPPLPCLPEEFVHSTSDSDQEEEAGVDSTEQDQNDLDQEEEEGEDDEEEDADEDTNDAIDQTYQQHTQLTPLMKSAAATPSPPSWLCRVFFELMRYCDRITIQDNAPKLLLYEFKQLRNNMNIGKTIYIDEFRDNLSKILFGKIQMTEHLVQVWKLMCEWVTKPPLHTHQNATRWLNLTLCAFITAEQLFIVGNE</sequence>
<evidence type="ECO:0000313" key="3">
    <source>
        <dbReference type="Proteomes" id="UP000053815"/>
    </source>
</evidence>